<dbReference type="SMART" id="SM00091">
    <property type="entry name" value="PAS"/>
    <property type="match status" value="1"/>
</dbReference>
<dbReference type="Pfam" id="PF08448">
    <property type="entry name" value="PAS_4"/>
    <property type="match status" value="1"/>
</dbReference>
<dbReference type="SMART" id="SM00267">
    <property type="entry name" value="GGDEF"/>
    <property type="match status" value="1"/>
</dbReference>
<dbReference type="CDD" id="cd01949">
    <property type="entry name" value="GGDEF"/>
    <property type="match status" value="1"/>
</dbReference>
<dbReference type="SUPFAM" id="SSF141868">
    <property type="entry name" value="EAL domain-like"/>
    <property type="match status" value="1"/>
</dbReference>
<dbReference type="Pfam" id="PF00990">
    <property type="entry name" value="GGDEF"/>
    <property type="match status" value="1"/>
</dbReference>
<dbReference type="Pfam" id="PF01590">
    <property type="entry name" value="GAF"/>
    <property type="match status" value="1"/>
</dbReference>
<dbReference type="SMART" id="SM00065">
    <property type="entry name" value="GAF"/>
    <property type="match status" value="2"/>
</dbReference>
<dbReference type="NCBIfam" id="TIGR00229">
    <property type="entry name" value="sensory_box"/>
    <property type="match status" value="1"/>
</dbReference>
<organism evidence="4 5">
    <name type="scientific">Sediminicurvatus halobius</name>
    <dbReference type="NCBI Taxonomy" id="2182432"/>
    <lineage>
        <taxon>Bacteria</taxon>
        <taxon>Pseudomonadati</taxon>
        <taxon>Pseudomonadota</taxon>
        <taxon>Gammaproteobacteria</taxon>
        <taxon>Chromatiales</taxon>
        <taxon>Ectothiorhodospiraceae</taxon>
        <taxon>Sediminicurvatus</taxon>
    </lineage>
</organism>
<feature type="domain" description="GGDEF" evidence="3">
    <location>
        <begin position="515"/>
        <end position="647"/>
    </location>
</feature>
<dbReference type="SUPFAM" id="SSF55781">
    <property type="entry name" value="GAF domain-like"/>
    <property type="match status" value="2"/>
</dbReference>
<dbReference type="PROSITE" id="PS50887">
    <property type="entry name" value="GGDEF"/>
    <property type="match status" value="1"/>
</dbReference>
<evidence type="ECO:0000256" key="1">
    <source>
        <dbReference type="ARBA" id="ARBA00001946"/>
    </source>
</evidence>
<dbReference type="Gene3D" id="3.30.450.20">
    <property type="entry name" value="PAS domain"/>
    <property type="match status" value="1"/>
</dbReference>
<evidence type="ECO:0000313" key="4">
    <source>
        <dbReference type="EMBL" id="PWG62478.1"/>
    </source>
</evidence>
<dbReference type="AlphaFoldDB" id="A0A2U2N089"/>
<dbReference type="InterPro" id="IPR052155">
    <property type="entry name" value="Biofilm_reg_signaling"/>
</dbReference>
<dbReference type="GO" id="GO:0003824">
    <property type="term" value="F:catalytic activity"/>
    <property type="evidence" value="ECO:0007669"/>
    <property type="project" value="UniProtKB-ARBA"/>
</dbReference>
<name>A0A2U2N089_9GAMM</name>
<dbReference type="InterPro" id="IPR001633">
    <property type="entry name" value="EAL_dom"/>
</dbReference>
<comment type="caution">
    <text evidence="4">The sequence shown here is derived from an EMBL/GenBank/DDBJ whole genome shotgun (WGS) entry which is preliminary data.</text>
</comment>
<dbReference type="NCBIfam" id="TIGR00254">
    <property type="entry name" value="GGDEF"/>
    <property type="match status" value="1"/>
</dbReference>
<dbReference type="InterPro" id="IPR029787">
    <property type="entry name" value="Nucleotide_cyclase"/>
</dbReference>
<dbReference type="InterPro" id="IPR013656">
    <property type="entry name" value="PAS_4"/>
</dbReference>
<dbReference type="EMBL" id="QFFI01000018">
    <property type="protein sequence ID" value="PWG62478.1"/>
    <property type="molecule type" value="Genomic_DNA"/>
</dbReference>
<evidence type="ECO:0000259" key="2">
    <source>
        <dbReference type="PROSITE" id="PS50883"/>
    </source>
</evidence>
<dbReference type="InterPro" id="IPR035965">
    <property type="entry name" value="PAS-like_dom_sf"/>
</dbReference>
<evidence type="ECO:0008006" key="6">
    <source>
        <dbReference type="Google" id="ProtNLM"/>
    </source>
</evidence>
<feature type="domain" description="EAL" evidence="2">
    <location>
        <begin position="656"/>
        <end position="913"/>
    </location>
</feature>
<dbReference type="InterPro" id="IPR000160">
    <property type="entry name" value="GGDEF_dom"/>
</dbReference>
<dbReference type="FunFam" id="3.30.70.270:FF:000001">
    <property type="entry name" value="Diguanylate cyclase domain protein"/>
    <property type="match status" value="1"/>
</dbReference>
<dbReference type="Pfam" id="PF13185">
    <property type="entry name" value="GAF_2"/>
    <property type="match status" value="1"/>
</dbReference>
<protein>
    <recommendedName>
        <fullName evidence="6">Diguanylate cyclase</fullName>
    </recommendedName>
</protein>
<evidence type="ECO:0000313" key="5">
    <source>
        <dbReference type="Proteomes" id="UP000245474"/>
    </source>
</evidence>
<dbReference type="Proteomes" id="UP000245474">
    <property type="component" value="Unassembled WGS sequence"/>
</dbReference>
<sequence>MPQAPPRPSGQTESCAVSVLAPPTPANENARLQALHALDALETADEPVFNALTRLVARLLDVPTAFISLIDENRQWFRACVGFGEQSGPRELSFCGHAILDPARATVVPDASRDPRFRDNPYVARDGIRFYVGMPLVTEEGYALGTLCAVDATPHPAPDEETLARLADLARLTVEHLRVRLVTRRLRAMEAERGRGRDLIDVVYHAADMGFLMIDHEHRVVDLNPRAAEICGRGVEALMGIPALELAARHQASEVRATLDRVFARGDRHSDVWLLHRDDGRVLPAQVVNELIELDDGERFVLATLSDLTDEQRRSRLTEDRARIMELVLRHAPMTALLDQVGITLCHQHPEALVVVVRSSGATHSLEYASEREEDIAALLPRLPLDPRQRPCHDSLRLNGVMVHPDLYADDCEAASREAARHLGVRSAWAFAIPGGNDETLGTLAVFHRDVQRTEPGDLEALREVGGLAALAMERRRLLDELSHRANTDALTGLPNRSLLQQRVGQALHALPEGETAALLLIDLDNFKLVNDALGHDAGDELLVQVAESLQRAVRPADTVARLGGDEFVVLLPRGGREAAARVAEKLRQAVTREVALQQEWTQVSPSIGIAMAPEHGEHFGDLLRAADAAMYSVKASGRNGHAFHDEQIRDAVQEAFRLSRDIRGGELASQLVVAGEARVNSAGELLAAQLGVRWLDPEHGLRDTAELLNQASRNGALEAVESFGLAALAECSAALARSAPTARPVYVITRGRIWDERFRERLVADLQCLPCPPELQLSLPGKANRDGIALLDAVARLREAIPGLRLSLGGLGGDQPSLGLVQALEPDAIVIDGSLFAELDADDAGRREAAHALLQPLVALGRALAPEIVADGIARPGQWAAAQQIGCDTGQGPLFADRLPEALRALLHLHDDPA</sequence>
<dbReference type="InterPro" id="IPR043128">
    <property type="entry name" value="Rev_trsase/Diguanyl_cyclase"/>
</dbReference>
<dbReference type="InterPro" id="IPR029016">
    <property type="entry name" value="GAF-like_dom_sf"/>
</dbReference>
<dbReference type="InterPro" id="IPR003018">
    <property type="entry name" value="GAF"/>
</dbReference>
<dbReference type="PANTHER" id="PTHR44757:SF2">
    <property type="entry name" value="BIOFILM ARCHITECTURE MAINTENANCE PROTEIN MBAA"/>
    <property type="match status" value="1"/>
</dbReference>
<dbReference type="InterPro" id="IPR000014">
    <property type="entry name" value="PAS"/>
</dbReference>
<dbReference type="Gene3D" id="3.30.70.270">
    <property type="match status" value="1"/>
</dbReference>
<dbReference type="InterPro" id="IPR035919">
    <property type="entry name" value="EAL_sf"/>
</dbReference>
<gene>
    <name evidence="4" type="ORF">DEM34_11880</name>
</gene>
<dbReference type="CDD" id="cd00130">
    <property type="entry name" value="PAS"/>
    <property type="match status" value="1"/>
</dbReference>
<dbReference type="PANTHER" id="PTHR44757">
    <property type="entry name" value="DIGUANYLATE CYCLASE DGCP"/>
    <property type="match status" value="1"/>
</dbReference>
<dbReference type="Gene3D" id="3.30.450.40">
    <property type="match status" value="2"/>
</dbReference>
<evidence type="ECO:0000259" key="3">
    <source>
        <dbReference type="PROSITE" id="PS50887"/>
    </source>
</evidence>
<dbReference type="SUPFAM" id="SSF55785">
    <property type="entry name" value="PYP-like sensor domain (PAS domain)"/>
    <property type="match status" value="1"/>
</dbReference>
<dbReference type="SMART" id="SM00052">
    <property type="entry name" value="EAL"/>
    <property type="match status" value="1"/>
</dbReference>
<accession>A0A2U2N089</accession>
<dbReference type="Gene3D" id="3.20.20.450">
    <property type="entry name" value="EAL domain"/>
    <property type="match status" value="1"/>
</dbReference>
<comment type="cofactor">
    <cofactor evidence="1">
        <name>Mg(2+)</name>
        <dbReference type="ChEBI" id="CHEBI:18420"/>
    </cofactor>
</comment>
<keyword evidence="5" id="KW-1185">Reference proteome</keyword>
<dbReference type="Pfam" id="PF00563">
    <property type="entry name" value="EAL"/>
    <property type="match status" value="1"/>
</dbReference>
<dbReference type="PROSITE" id="PS50883">
    <property type="entry name" value="EAL"/>
    <property type="match status" value="1"/>
</dbReference>
<reference evidence="4 5" key="1">
    <citation type="submission" date="2018-05" db="EMBL/GenBank/DDBJ databases">
        <title>Spiribacter halobius sp. nov., a moderately halophilic bacterium isolated from marine solar saltern.</title>
        <authorList>
            <person name="Zheng W.-S."/>
            <person name="Lu D.-C."/>
            <person name="Du Z.-J."/>
        </authorList>
    </citation>
    <scope>NUCLEOTIDE SEQUENCE [LARGE SCALE GENOMIC DNA]</scope>
    <source>
        <strain evidence="4 5">E85</strain>
    </source>
</reference>
<dbReference type="SUPFAM" id="SSF55073">
    <property type="entry name" value="Nucleotide cyclase"/>
    <property type="match status" value="1"/>
</dbReference>
<proteinExistence type="predicted"/>